<comment type="caution">
    <text evidence="21">The sequence shown here is derived from an EMBL/GenBank/DDBJ whole genome shotgun (WGS) entry which is preliminary data.</text>
</comment>
<evidence type="ECO:0000256" key="16">
    <source>
        <dbReference type="ARBA" id="ARBA00033172"/>
    </source>
</evidence>
<dbReference type="SUPFAM" id="SSF53187">
    <property type="entry name" value="Zn-dependent exopeptidases"/>
    <property type="match status" value="1"/>
</dbReference>
<dbReference type="OrthoDB" id="412814at2759"/>
<sequence length="551" mass="59882">MACYHVHIVRRKAYMIISSWQNQSAVVRRFASNKAPARTICEMQHQQMLFSTNTVEKDKKVHRGLILGVYEPESKDEEMELSEAAENVNVSLAGHLMDLLKISGGTLKAGKVRIFHGIDNKYNSIAAVGLGKRSAGFNKEEDRKDCKENIRIAVAAGVKSLREAGCNKVKVDPSAAEGAYLSVFKYDELKAKSNQKPTVDLSLWINTASNDNDLWVTGRTFAKSQNLARRLMEMPANKLTPSAFSEIVTTKLVDACSYDQSKLTVRSHQQDWIERQNMGAFLSVAKGSKEPPVFLEVSYSGGASSEKPLVLVGKGVTFDSGGISLKPSQGMDLMRGDMGGAANVAGALWAAIYLQLPVNLVGLVPLCENLPSGVANKPGDVVTAMNGKTIQVDNTDAEGRLLLADALCYACKKYDPATLVDLATLTGAIDVALGSGAAGVFSNDTKLWKLLCECGVETGDRLWRMPLWQHYTKQVTESQLADLNNIGKYSRSGGSCTAAAFLKEFVTCSSWAHLDIAGVMQNKDEVPYLGKGMSGRPVRTLIEFISRHAKS</sequence>
<evidence type="ECO:0000256" key="9">
    <source>
        <dbReference type="ARBA" id="ARBA00022801"/>
    </source>
</evidence>
<reference evidence="21" key="1">
    <citation type="submission" date="2021-10" db="EMBL/GenBank/DDBJ databases">
        <title>Tropical sea cucumber genome reveals ecological adaptation and Cuvierian tubules defense mechanism.</title>
        <authorList>
            <person name="Chen T."/>
        </authorList>
    </citation>
    <scope>NUCLEOTIDE SEQUENCE</scope>
    <source>
        <strain evidence="21">Nanhai2018</strain>
        <tissue evidence="21">Muscle</tissue>
    </source>
</reference>
<dbReference type="Gene3D" id="3.40.220.10">
    <property type="entry name" value="Leucine Aminopeptidase, subunit E, domain 1"/>
    <property type="match status" value="1"/>
</dbReference>
<comment type="catalytic activity">
    <reaction evidence="19">
        <text>L-cysteinylglycine + H2O = L-cysteine + glycine</text>
        <dbReference type="Rhea" id="RHEA:28783"/>
        <dbReference type="ChEBI" id="CHEBI:15377"/>
        <dbReference type="ChEBI" id="CHEBI:35235"/>
        <dbReference type="ChEBI" id="CHEBI:57305"/>
        <dbReference type="ChEBI" id="CHEBI:61694"/>
    </reaction>
    <physiologicalReaction direction="left-to-right" evidence="19">
        <dbReference type="Rhea" id="RHEA:28784"/>
    </physiologicalReaction>
</comment>
<keyword evidence="8" id="KW-0645">Protease</keyword>
<evidence type="ECO:0000256" key="1">
    <source>
        <dbReference type="ARBA" id="ARBA00000135"/>
    </source>
</evidence>
<comment type="catalytic activity">
    <reaction evidence="18">
        <text>S-benzyl-L-cysteinylglycine + H2O = S-benzyl-L-cysteine + glycine</text>
        <dbReference type="Rhea" id="RHEA:62568"/>
        <dbReference type="ChEBI" id="CHEBI:15377"/>
        <dbReference type="ChEBI" id="CHEBI:57305"/>
        <dbReference type="ChEBI" id="CHEBI:145802"/>
        <dbReference type="ChEBI" id="CHEBI:145803"/>
    </reaction>
    <physiologicalReaction direction="left-to-right" evidence="18">
        <dbReference type="Rhea" id="RHEA:62569"/>
    </physiologicalReaction>
</comment>
<evidence type="ECO:0000256" key="2">
    <source>
        <dbReference type="ARBA" id="ARBA00001585"/>
    </source>
</evidence>
<comment type="catalytic activity">
    <reaction evidence="1">
        <text>Release of an N-terminal amino acid, Xaa-|-Yaa-, in which Xaa is preferably Leu, but may be other amino acids including Pro although not Arg or Lys, and Yaa may be Pro. Amino acid amides and methyl esters are also readily hydrolyzed, but rates on arylamides are exceedingly low.</text>
        <dbReference type="EC" id="3.4.11.1"/>
    </reaction>
</comment>
<dbReference type="EC" id="3.4.13.23" evidence="11"/>
<evidence type="ECO:0000256" key="17">
    <source>
        <dbReference type="ARBA" id="ARBA00045966"/>
    </source>
</evidence>
<dbReference type="PANTHER" id="PTHR11963:SF23">
    <property type="entry name" value="CYTOSOL AMINOPEPTIDASE"/>
    <property type="match status" value="1"/>
</dbReference>
<name>A0A9Q1BI16_HOLLE</name>
<dbReference type="GO" id="GO:0070006">
    <property type="term" value="F:metalloaminopeptidase activity"/>
    <property type="evidence" value="ECO:0007669"/>
    <property type="project" value="InterPro"/>
</dbReference>
<dbReference type="EC" id="3.4.11.5" evidence="5"/>
<dbReference type="Pfam" id="PF02789">
    <property type="entry name" value="Peptidase_M17_N"/>
    <property type="match status" value="1"/>
</dbReference>
<comment type="catalytic activity">
    <reaction evidence="2">
        <text>Release of N-terminal proline from a peptide.</text>
        <dbReference type="EC" id="3.4.11.5"/>
    </reaction>
</comment>
<dbReference type="InterPro" id="IPR008283">
    <property type="entry name" value="Peptidase_M17_N"/>
</dbReference>
<dbReference type="Proteomes" id="UP001152320">
    <property type="component" value="Chromosome 17"/>
</dbReference>
<comment type="catalytic activity">
    <reaction evidence="10">
        <text>an S-substituted L-cysteinylglycine + H2O = an S-substituted L-cysteine + glycine</text>
        <dbReference type="Rhea" id="RHEA:60444"/>
        <dbReference type="ChEBI" id="CHEBI:15377"/>
        <dbReference type="ChEBI" id="CHEBI:57305"/>
        <dbReference type="ChEBI" id="CHEBI:58717"/>
        <dbReference type="ChEBI" id="CHEBI:143103"/>
        <dbReference type="EC" id="3.4.13.23"/>
    </reaction>
    <physiologicalReaction direction="left-to-right" evidence="10">
        <dbReference type="Rhea" id="RHEA:60445"/>
    </physiologicalReaction>
</comment>
<dbReference type="EMBL" id="JAIZAY010000017">
    <property type="protein sequence ID" value="KAJ8025757.1"/>
    <property type="molecule type" value="Genomic_DNA"/>
</dbReference>
<protein>
    <recommendedName>
        <fullName evidence="6">Cytosol aminopeptidase</fullName>
        <ecNumber evidence="4">3.4.11.1</ecNumber>
        <ecNumber evidence="5">3.4.11.5</ecNumber>
        <ecNumber evidence="11">3.4.13.23</ecNumber>
    </recommendedName>
    <alternativeName>
        <fullName evidence="14">Cysteinylglycine-S-conjugate dipeptidase</fullName>
    </alternativeName>
    <alternativeName>
        <fullName evidence="15">Leucine aminopeptidase 3</fullName>
    </alternativeName>
    <alternativeName>
        <fullName evidence="16">Leucyl aminopeptidase</fullName>
    </alternativeName>
    <alternativeName>
        <fullName evidence="13">Proline aminopeptidase</fullName>
    </alternativeName>
    <alternativeName>
        <fullName evidence="12">Prolyl aminopeptidase</fullName>
    </alternativeName>
</protein>
<keyword evidence="22" id="KW-1185">Reference proteome</keyword>
<dbReference type="InterPro" id="IPR023042">
    <property type="entry name" value="Peptidase_M17_leu_NH2_pept"/>
</dbReference>
<dbReference type="PANTHER" id="PTHR11963">
    <property type="entry name" value="LEUCINE AMINOPEPTIDASE-RELATED"/>
    <property type="match status" value="1"/>
</dbReference>
<dbReference type="EC" id="3.4.11.1" evidence="4"/>
<evidence type="ECO:0000256" key="5">
    <source>
        <dbReference type="ARBA" id="ARBA00012568"/>
    </source>
</evidence>
<dbReference type="Pfam" id="PF00883">
    <property type="entry name" value="Peptidase_M17"/>
    <property type="match status" value="1"/>
</dbReference>
<dbReference type="AlphaFoldDB" id="A0A9Q1BI16"/>
<evidence type="ECO:0000256" key="18">
    <source>
        <dbReference type="ARBA" id="ARBA00047881"/>
    </source>
</evidence>
<organism evidence="21 22">
    <name type="scientific">Holothuria leucospilota</name>
    <name type="common">Black long sea cucumber</name>
    <name type="synonym">Mertensiothuria leucospilota</name>
    <dbReference type="NCBI Taxonomy" id="206669"/>
    <lineage>
        <taxon>Eukaryota</taxon>
        <taxon>Metazoa</taxon>
        <taxon>Echinodermata</taxon>
        <taxon>Eleutherozoa</taxon>
        <taxon>Echinozoa</taxon>
        <taxon>Holothuroidea</taxon>
        <taxon>Aspidochirotacea</taxon>
        <taxon>Aspidochirotida</taxon>
        <taxon>Holothuriidae</taxon>
        <taxon>Holothuria</taxon>
    </lineage>
</organism>
<evidence type="ECO:0000313" key="22">
    <source>
        <dbReference type="Proteomes" id="UP001152320"/>
    </source>
</evidence>
<dbReference type="GO" id="GO:0006508">
    <property type="term" value="P:proteolysis"/>
    <property type="evidence" value="ECO:0007669"/>
    <property type="project" value="UniProtKB-KW"/>
</dbReference>
<evidence type="ECO:0000256" key="13">
    <source>
        <dbReference type="ARBA" id="ARBA00030930"/>
    </source>
</evidence>
<dbReference type="InterPro" id="IPR043472">
    <property type="entry name" value="Macro_dom-like"/>
</dbReference>
<dbReference type="InterPro" id="IPR000819">
    <property type="entry name" value="Peptidase_M17_C"/>
</dbReference>
<accession>A0A9Q1BI16</accession>
<dbReference type="GO" id="GO:0005737">
    <property type="term" value="C:cytoplasm"/>
    <property type="evidence" value="ECO:0007669"/>
    <property type="project" value="InterPro"/>
</dbReference>
<comment type="similarity">
    <text evidence="3">Belongs to the peptidase M17 family.</text>
</comment>
<evidence type="ECO:0000256" key="11">
    <source>
        <dbReference type="ARBA" id="ARBA00023625"/>
    </source>
</evidence>
<evidence type="ECO:0000256" key="14">
    <source>
        <dbReference type="ARBA" id="ARBA00030997"/>
    </source>
</evidence>
<evidence type="ECO:0000256" key="19">
    <source>
        <dbReference type="ARBA" id="ARBA00049107"/>
    </source>
</evidence>
<proteinExistence type="inferred from homology"/>
<evidence type="ECO:0000256" key="8">
    <source>
        <dbReference type="ARBA" id="ARBA00022670"/>
    </source>
</evidence>
<evidence type="ECO:0000256" key="7">
    <source>
        <dbReference type="ARBA" id="ARBA00022438"/>
    </source>
</evidence>
<evidence type="ECO:0000256" key="3">
    <source>
        <dbReference type="ARBA" id="ARBA00009528"/>
    </source>
</evidence>
<evidence type="ECO:0000313" key="21">
    <source>
        <dbReference type="EMBL" id="KAJ8025757.1"/>
    </source>
</evidence>
<dbReference type="HAMAP" id="MF_00181">
    <property type="entry name" value="Cytosol_peptidase_M17"/>
    <property type="match status" value="1"/>
</dbReference>
<evidence type="ECO:0000256" key="15">
    <source>
        <dbReference type="ARBA" id="ARBA00031564"/>
    </source>
</evidence>
<feature type="domain" description="Cytosol aminopeptidase" evidence="20">
    <location>
        <begin position="394"/>
        <end position="401"/>
    </location>
</feature>
<evidence type="ECO:0000256" key="4">
    <source>
        <dbReference type="ARBA" id="ARBA00012565"/>
    </source>
</evidence>
<evidence type="ECO:0000256" key="10">
    <source>
        <dbReference type="ARBA" id="ARBA00023511"/>
    </source>
</evidence>
<gene>
    <name evidence="21" type="ORF">HOLleu_33401</name>
</gene>
<dbReference type="CDD" id="cd00433">
    <property type="entry name" value="Peptidase_M17"/>
    <property type="match status" value="1"/>
</dbReference>
<evidence type="ECO:0000259" key="20">
    <source>
        <dbReference type="PROSITE" id="PS00631"/>
    </source>
</evidence>
<dbReference type="PROSITE" id="PS00631">
    <property type="entry name" value="CYTOSOL_AP"/>
    <property type="match status" value="1"/>
</dbReference>
<evidence type="ECO:0000256" key="6">
    <source>
        <dbReference type="ARBA" id="ARBA00014190"/>
    </source>
</evidence>
<dbReference type="GO" id="GO:0030145">
    <property type="term" value="F:manganese ion binding"/>
    <property type="evidence" value="ECO:0007669"/>
    <property type="project" value="InterPro"/>
</dbReference>
<dbReference type="PRINTS" id="PR00481">
    <property type="entry name" value="LAMNOPPTDASE"/>
</dbReference>
<dbReference type="InterPro" id="IPR011356">
    <property type="entry name" value="Leucine_aapep/pepB"/>
</dbReference>
<dbReference type="Gene3D" id="3.40.630.10">
    <property type="entry name" value="Zn peptidases"/>
    <property type="match status" value="1"/>
</dbReference>
<keyword evidence="9" id="KW-0378">Hydrolase</keyword>
<dbReference type="SUPFAM" id="SSF52949">
    <property type="entry name" value="Macro domain-like"/>
    <property type="match status" value="1"/>
</dbReference>
<keyword evidence="7 21" id="KW-0031">Aminopeptidase</keyword>
<comment type="function">
    <text evidence="17">Cytosolic metallopeptidase that catalyzes the removal of unsubstituted N-terminal hydrophobic amino acids from various peptides. The presence of Zn(2+) ions is essential for the peptidase activity, and the association with other cofactors can modulate the substrate spectificity of the enzyme. For instance, in the presence of Mn(2+), it displays a specific Cys-Gly hydrolyzing activity of Cys-Gly-S-conjugates. Involved in the metabolism of glutathione and in the degradation of glutathione S-conjugates, which may play a role in the control of the cell redox status.</text>
</comment>
<evidence type="ECO:0000256" key="12">
    <source>
        <dbReference type="ARBA" id="ARBA00029605"/>
    </source>
</evidence>